<dbReference type="Pfam" id="PF13809">
    <property type="entry name" value="Tubulin_2"/>
    <property type="match status" value="1"/>
</dbReference>
<dbReference type="InterPro" id="IPR025904">
    <property type="entry name" value="Tubulin-like"/>
</dbReference>
<sequence>MAKNFLLIGLGGTGCAVVRELKKSLYIEWRSRGNTGMPPEIYTFEEKLGGQVVSSKIATLSMDSNEADLEGQGERARKWRVFGETLSLGDREKVLVSPTGIHKILDNLQRYTGVEPWVKDEIEFVRDITRGCSGPAGCNQIRRMGRLALANGKNIENVISAISNRINELSGKGGNVGAEIHIACTLAAGTGSGTVLDVVAQLQRYLQNQPGDFNVYIHGFVTAKDVGTINTGNFYANQYGALTELNAFRLGNYTPWDIMGPARPERIQLKNTFRSVALISETTERGTSVALEQQIENAAEFIFQLSVRQMGDMPNELRQALTMEDRDQYPADVDGGNRSTAFISYGVQRIAIPEKEIREKLAYSFGRQVVLKILYNNWDGCFLPNARSFSANDFVDTRRENWRVTREHLYLDRVEEAIGQATHPSYEIEWREELVRQETRVKEQLGDAFEARQRWLTDFDRRAEAFWENGFRAVGAGGGVENYFANRRDPMTLRSRARDIRAIVETALLEGMERGDQKYVLYYLPDALDILLDRIAQDSEHFGELAEKAKKQIDESDHRREETKREYLKCGRFSGIIGNKPGSLFNQYREASTRYYYWRTISLAAQYGQEFCAALTSELKSLNRQVVLFKSRLLLVAKNFEAEMHSRIVESKEESSKEEVDYLVDAKYVNAMIHERFECNKSVQDHHALTTTEALAQLRQNRAEFAAYTEIMPVDNSEQVGGPLVDELRRVADRSAGEAHRRIREEDKDFHGIFGQNIIQKLYNDYGGQVNDEMLHWLREIMSKAMPMVSFEANEESMDLGSNVRAPVLRRCVFIPKCKAVPQQFSQDLRQTIESITGDLKGGGVVETYCQDIPEDRNSSEISILSVAFFFPARFTHTVHGLQEEYRKRLDQLKEKDARRAYFEVHTESHRPRLPNLMKQGRTEVLTERFSTVLLATVLGLMYGGEKADEQIVFGTEEAHSTGGDMVESGMYTTTELLEKIKALDNGISFETFMLHSLYLTQFAENCLDAVESLVVERCKEGDKIPNLEEDLKKIRNDAFLLSHKKRDDETFILFKESVKDAIEQWHRLTEELV</sequence>
<evidence type="ECO:0000313" key="1">
    <source>
        <dbReference type="EMBL" id="XCN74668.1"/>
    </source>
</evidence>
<gene>
    <name evidence="1" type="ORF">Q3M24_07990</name>
</gene>
<dbReference type="EMBL" id="CP159373">
    <property type="protein sequence ID" value="XCN74668.1"/>
    <property type="molecule type" value="Genomic_DNA"/>
</dbReference>
<reference evidence="1" key="2">
    <citation type="submission" date="2024-06" db="EMBL/GenBank/DDBJ databases">
        <authorList>
            <person name="Plum-Jensen L.E."/>
            <person name="Schramm A."/>
            <person name="Marshall I.P.G."/>
        </authorList>
    </citation>
    <scope>NUCLEOTIDE SEQUENCE</scope>
    <source>
        <strain evidence="1">Rat1</strain>
    </source>
</reference>
<proteinExistence type="predicted"/>
<dbReference type="KEGG" id="eaj:Q3M24_07990"/>
<protein>
    <submittedName>
        <fullName evidence="1">Tubulin-like doman-containing protein</fullName>
    </submittedName>
</protein>
<dbReference type="PROSITE" id="PS51257">
    <property type="entry name" value="PROKAR_LIPOPROTEIN"/>
    <property type="match status" value="1"/>
</dbReference>
<accession>A0AAU8M0B0</accession>
<dbReference type="AlphaFoldDB" id="A0AAU8M0B0"/>
<name>A0AAU8M0B0_9BACT</name>
<organism evidence="1">
    <name type="scientific">Candidatus Electrothrix aestuarii</name>
    <dbReference type="NCBI Taxonomy" id="3062594"/>
    <lineage>
        <taxon>Bacteria</taxon>
        <taxon>Pseudomonadati</taxon>
        <taxon>Thermodesulfobacteriota</taxon>
        <taxon>Desulfobulbia</taxon>
        <taxon>Desulfobulbales</taxon>
        <taxon>Desulfobulbaceae</taxon>
        <taxon>Candidatus Electrothrix</taxon>
    </lineage>
</organism>
<reference evidence="1" key="1">
    <citation type="journal article" date="2024" name="Syst. Appl. Microbiol.">
        <title>First single-strain enrichments of Electrothrix cable bacteria, description of E. aestuarii sp. nov. and E. rattekaaiensis sp. nov., and proposal of a cable bacteria taxonomy following the rules of the SeqCode.</title>
        <authorList>
            <person name="Plum-Jensen L.E."/>
            <person name="Schramm A."/>
            <person name="Marshall I.P.G."/>
        </authorList>
    </citation>
    <scope>NUCLEOTIDE SEQUENCE</scope>
    <source>
        <strain evidence="1">Rat1</strain>
    </source>
</reference>